<proteinExistence type="predicted"/>
<comment type="caution">
    <text evidence="2">The sequence shown here is derived from an EMBL/GenBank/DDBJ whole genome shotgun (WGS) entry which is preliminary data.</text>
</comment>
<dbReference type="GeneID" id="70296187"/>
<dbReference type="Proteomes" id="UP000887229">
    <property type="component" value="Unassembled WGS sequence"/>
</dbReference>
<dbReference type="InterPro" id="IPR046676">
    <property type="entry name" value="DUF6546"/>
</dbReference>
<dbReference type="AlphaFoldDB" id="A0A9P8CLM9"/>
<sequence>MAPGSQREEAVTDWHCLPREIRDLILENAAGHESGAASYAAVSKEWKAFFESRTFRRLKVKAHDINMLAALSEDHRRCVQHIWLDYDFSPQACVYCLDSPADILNYRNEDDGAVKAWFSRSDLEKFGHTLSRLSKAVCQWPRTVSGLTLELSGQPLDVDDHYGGRICFGNNDTAEHAVAHGQDPLASIDTSTWHDPTHGWTHGTPDPVLIEDEQTCFELLNNTIHLKRFTLYHQLVEFQMSDESYLEAFVSVVDYISPMGRKPKMNSVQGFGRLSTKLEHLSVSFVIDADRFFLQCAKESTWTWPDLRSLMLTCGDLGEPEQTRRSNLLLTAARVVRRMPQLQQLVLWWATPEDACAFLFDRRHSLEYDVRSEVSITWRRKDLPELPKEVVSTWRGVAQKYGALDIEVINEHLPSTPFSSQAEAIHALRLPEGIIDPVSLWQMRREANRNWQSSA</sequence>
<accession>A0A9P8CLM9</accession>
<gene>
    <name evidence="2" type="ORF">F5Z01DRAFT_676768</name>
</gene>
<feature type="domain" description="DUF6546" evidence="1">
    <location>
        <begin position="234"/>
        <end position="436"/>
    </location>
</feature>
<evidence type="ECO:0000313" key="2">
    <source>
        <dbReference type="EMBL" id="KAG9251578.1"/>
    </source>
</evidence>
<organism evidence="2 3">
    <name type="scientific">Emericellopsis atlantica</name>
    <dbReference type="NCBI Taxonomy" id="2614577"/>
    <lineage>
        <taxon>Eukaryota</taxon>
        <taxon>Fungi</taxon>
        <taxon>Dikarya</taxon>
        <taxon>Ascomycota</taxon>
        <taxon>Pezizomycotina</taxon>
        <taxon>Sordariomycetes</taxon>
        <taxon>Hypocreomycetidae</taxon>
        <taxon>Hypocreales</taxon>
        <taxon>Bionectriaceae</taxon>
        <taxon>Emericellopsis</taxon>
    </lineage>
</organism>
<evidence type="ECO:0000313" key="3">
    <source>
        <dbReference type="Proteomes" id="UP000887229"/>
    </source>
</evidence>
<reference evidence="2" key="1">
    <citation type="journal article" date="2021" name="IMA Fungus">
        <title>Genomic characterization of three marine fungi, including Emericellopsis atlantica sp. nov. with signatures of a generalist lifestyle and marine biomass degradation.</title>
        <authorList>
            <person name="Hagestad O.C."/>
            <person name="Hou L."/>
            <person name="Andersen J.H."/>
            <person name="Hansen E.H."/>
            <person name="Altermark B."/>
            <person name="Li C."/>
            <person name="Kuhnert E."/>
            <person name="Cox R.J."/>
            <person name="Crous P.W."/>
            <person name="Spatafora J.W."/>
            <person name="Lail K."/>
            <person name="Amirebrahimi M."/>
            <person name="Lipzen A."/>
            <person name="Pangilinan J."/>
            <person name="Andreopoulos W."/>
            <person name="Hayes R.D."/>
            <person name="Ng V."/>
            <person name="Grigoriev I.V."/>
            <person name="Jackson S.A."/>
            <person name="Sutton T.D.S."/>
            <person name="Dobson A.D.W."/>
            <person name="Rama T."/>
        </authorList>
    </citation>
    <scope>NUCLEOTIDE SEQUENCE</scope>
    <source>
        <strain evidence="2">TS7</strain>
    </source>
</reference>
<name>A0A9P8CLM9_9HYPO</name>
<evidence type="ECO:0000259" key="1">
    <source>
        <dbReference type="Pfam" id="PF20183"/>
    </source>
</evidence>
<protein>
    <recommendedName>
        <fullName evidence="1">DUF6546 domain-containing protein</fullName>
    </recommendedName>
</protein>
<keyword evidence="3" id="KW-1185">Reference proteome</keyword>
<dbReference type="EMBL" id="MU251267">
    <property type="protein sequence ID" value="KAG9251578.1"/>
    <property type="molecule type" value="Genomic_DNA"/>
</dbReference>
<dbReference type="RefSeq" id="XP_046115502.1">
    <property type="nucleotide sequence ID" value="XM_046265284.1"/>
</dbReference>
<dbReference type="OrthoDB" id="3728558at2759"/>
<dbReference type="Pfam" id="PF20183">
    <property type="entry name" value="DUF6546"/>
    <property type="match status" value="1"/>
</dbReference>